<sequence length="173" mass="19755">MQQLQTQWQVADTFFTGESESGTKGKSLFAVRANGKAYTDIGQLLQDYPCLRQADVAGVCAQIMLFLHKGEQDRVIMDAGRFKQGYQSRLLQERLDPGLAPLYRQHPEFDVSRIRPPQWQHNLLSFFFVDHTSRLPYSMSYQYQADVIQGHESINQGQVEGARAFECHLLASL</sequence>
<reference evidence="2 3" key="1">
    <citation type="journal article" date="2015" name="Genome Announc.">
        <title>Draft Genome Sequences of Marine Isolates of Thalassomonas viridans and Thalassomonas actiniarum.</title>
        <authorList>
            <person name="Olonade I."/>
            <person name="van Zyl L.J."/>
            <person name="Trindade M."/>
        </authorList>
    </citation>
    <scope>NUCLEOTIDE SEQUENCE [LARGE SCALE GENOMIC DNA]</scope>
    <source>
        <strain evidence="2 3">XOM25</strain>
    </source>
</reference>
<reference evidence="2" key="2">
    <citation type="submission" date="2020-07" db="EMBL/GenBank/DDBJ databases">
        <authorList>
            <person name="van Zyl L.J."/>
            <person name="Busche T."/>
            <person name="Ruckert C."/>
            <person name="Kalinowski J."/>
            <person name="Trindade M.I."/>
        </authorList>
    </citation>
    <scope>NUCLEOTIDE SEQUENCE</scope>
    <source>
        <strain evidence="2">XOM25</strain>
    </source>
</reference>
<reference evidence="2 3" key="3">
    <citation type="journal article" date="2022" name="Mar. Drugs">
        <title>Bioassay-Guided Fractionation Leads to the Detection of Cholic Acid Generated by the Rare Thalassomonas sp.</title>
        <authorList>
            <person name="Pheiffer F."/>
            <person name="Schneider Y.K."/>
            <person name="Hansen E.H."/>
            <person name="Andersen J.H."/>
            <person name="Isaksson J."/>
            <person name="Busche T."/>
            <person name="R C."/>
            <person name="Kalinowski J."/>
            <person name="Zyl L.V."/>
            <person name="Trindade M."/>
        </authorList>
    </citation>
    <scope>NUCLEOTIDE SEQUENCE [LARGE SCALE GENOMIC DNA]</scope>
    <source>
        <strain evidence="2 3">XOM25</strain>
    </source>
</reference>
<dbReference type="AlphaFoldDB" id="A0AAE9ZAH8"/>
<keyword evidence="3" id="KW-1185">Reference proteome</keyword>
<name>A0AAE9ZAH8_9GAMM</name>
<accession>A0AAE9ZAH8</accession>
<evidence type="ECO:0000313" key="2">
    <source>
        <dbReference type="EMBL" id="WDE08930.1"/>
    </source>
</evidence>
<gene>
    <name evidence="2" type="ORF">SG34_029525</name>
    <name evidence="1" type="ORF">SG34_033890</name>
</gene>
<dbReference type="KEGG" id="tvd:SG34_033890"/>
<organism evidence="2 3">
    <name type="scientific">Thalassomonas viridans</name>
    <dbReference type="NCBI Taxonomy" id="137584"/>
    <lineage>
        <taxon>Bacteria</taxon>
        <taxon>Pseudomonadati</taxon>
        <taxon>Pseudomonadota</taxon>
        <taxon>Gammaproteobacteria</taxon>
        <taxon>Alteromonadales</taxon>
        <taxon>Colwelliaceae</taxon>
        <taxon>Thalassomonas</taxon>
    </lineage>
</organism>
<evidence type="ECO:0000313" key="3">
    <source>
        <dbReference type="Proteomes" id="UP000032352"/>
    </source>
</evidence>
<evidence type="ECO:0000313" key="1">
    <source>
        <dbReference type="EMBL" id="WDE08883.1"/>
    </source>
</evidence>
<dbReference type="Proteomes" id="UP000032352">
    <property type="component" value="Chromosome pTvir"/>
</dbReference>
<proteinExistence type="predicted"/>
<protein>
    <submittedName>
        <fullName evidence="2">Uncharacterized protein</fullName>
    </submittedName>
</protein>
<dbReference type="KEGG" id="tvd:SG34_029525"/>
<dbReference type="RefSeq" id="WP_044840304.1">
    <property type="nucleotide sequence ID" value="NZ_CP059734.1"/>
</dbReference>
<dbReference type="EMBL" id="CP059734">
    <property type="protein sequence ID" value="WDE08930.1"/>
    <property type="molecule type" value="Genomic_DNA"/>
</dbReference>
<dbReference type="EMBL" id="CP059734">
    <property type="protein sequence ID" value="WDE08883.1"/>
    <property type="molecule type" value="Genomic_DNA"/>
</dbReference>